<dbReference type="Proteomes" id="UP001055167">
    <property type="component" value="Unassembled WGS sequence"/>
</dbReference>
<protein>
    <recommendedName>
        <fullName evidence="1">ATP synthase protein I</fullName>
    </recommendedName>
</protein>
<feature type="compositionally biased region" description="Low complexity" evidence="2">
    <location>
        <begin position="43"/>
        <end position="57"/>
    </location>
</feature>
<keyword evidence="5" id="KW-1185">Reference proteome</keyword>
<feature type="transmembrane region" description="Helical" evidence="3">
    <location>
        <begin position="59"/>
        <end position="78"/>
    </location>
</feature>
<keyword evidence="1" id="KW-0406">Ion transport</keyword>
<keyword evidence="3" id="KW-0812">Transmembrane</keyword>
<keyword evidence="1 3" id="KW-0472">Membrane</keyword>
<keyword evidence="3" id="KW-1133">Transmembrane helix</keyword>
<dbReference type="InterPro" id="IPR016989">
    <property type="entry name" value="Atp1_alphaprobac"/>
</dbReference>
<evidence type="ECO:0000313" key="5">
    <source>
        <dbReference type="Proteomes" id="UP001055167"/>
    </source>
</evidence>
<evidence type="ECO:0000256" key="3">
    <source>
        <dbReference type="SAM" id="Phobius"/>
    </source>
</evidence>
<feature type="compositionally biased region" description="Basic and acidic residues" evidence="2">
    <location>
        <begin position="22"/>
        <end position="37"/>
    </location>
</feature>
<gene>
    <name evidence="4" type="ORF">OPKNFCMD_0403</name>
</gene>
<feature type="transmembrane region" description="Helical" evidence="3">
    <location>
        <begin position="90"/>
        <end position="108"/>
    </location>
</feature>
<dbReference type="Pfam" id="PF09527">
    <property type="entry name" value="ATPase_gene1"/>
    <property type="match status" value="1"/>
</dbReference>
<sequence length="126" mass="12949">MGGTDPRGEGGTGQGPAPDDDLSARLKRLETQIDRTRPPAAPDPSSRSGTSGGPSSLGIAMRLSTEFVAGVLAGGFLGWGCDRLLGTKPWGLIVLLVLGFAAGIYNVMRVSGYFPATDTKKDPTGS</sequence>
<evidence type="ECO:0000256" key="1">
    <source>
        <dbReference type="PIRNR" id="PIRNR032126"/>
    </source>
</evidence>
<comment type="caution">
    <text evidence="4">The sequence shown here is derived from an EMBL/GenBank/DDBJ whole genome shotgun (WGS) entry which is preliminary data.</text>
</comment>
<comment type="function">
    <text evidence="1">A possible function for this protein is to guide the assembly of the membrane sector of the ATPase enzyme complex.</text>
</comment>
<dbReference type="InterPro" id="IPR032820">
    <property type="entry name" value="ATPase_put"/>
</dbReference>
<feature type="region of interest" description="Disordered" evidence="2">
    <location>
        <begin position="1"/>
        <end position="57"/>
    </location>
</feature>
<keyword evidence="1" id="KW-0813">Transport</keyword>
<evidence type="ECO:0000313" key="4">
    <source>
        <dbReference type="EMBL" id="GJD47694.1"/>
    </source>
</evidence>
<reference evidence="4" key="2">
    <citation type="submission" date="2021-08" db="EMBL/GenBank/DDBJ databases">
        <authorList>
            <person name="Tani A."/>
            <person name="Ola A."/>
            <person name="Ogura Y."/>
            <person name="Katsura K."/>
            <person name="Hayashi T."/>
        </authorList>
    </citation>
    <scope>NUCLEOTIDE SEQUENCE</scope>
    <source>
        <strain evidence="4">KCTC 52305</strain>
    </source>
</reference>
<comment type="similarity">
    <text evidence="1">Belongs to the bacterial AtpI family.</text>
</comment>
<dbReference type="RefSeq" id="WP_128564857.1">
    <property type="nucleotide sequence ID" value="NZ_BPQH01000001.1"/>
</dbReference>
<proteinExistence type="inferred from homology"/>
<name>A0ABQ4QRV9_9HYPH</name>
<feature type="compositionally biased region" description="Gly residues" evidence="2">
    <location>
        <begin position="1"/>
        <end position="14"/>
    </location>
</feature>
<keyword evidence="1" id="KW-0375">Hydrogen ion transport</keyword>
<dbReference type="PIRSF" id="PIRSF032126">
    <property type="entry name" value="F0F1_ATP_synthase_subunit_I"/>
    <property type="match status" value="1"/>
</dbReference>
<organism evidence="4 5">
    <name type="scientific">Methylobacterium crusticola</name>
    <dbReference type="NCBI Taxonomy" id="1697972"/>
    <lineage>
        <taxon>Bacteria</taxon>
        <taxon>Pseudomonadati</taxon>
        <taxon>Pseudomonadota</taxon>
        <taxon>Alphaproteobacteria</taxon>
        <taxon>Hyphomicrobiales</taxon>
        <taxon>Methylobacteriaceae</taxon>
        <taxon>Methylobacterium</taxon>
    </lineage>
</organism>
<accession>A0ABQ4QRV9</accession>
<dbReference type="EMBL" id="BPQH01000001">
    <property type="protein sequence ID" value="GJD47694.1"/>
    <property type="molecule type" value="Genomic_DNA"/>
</dbReference>
<evidence type="ECO:0000256" key="2">
    <source>
        <dbReference type="SAM" id="MobiDB-lite"/>
    </source>
</evidence>
<reference evidence="4" key="1">
    <citation type="journal article" date="2021" name="Front. Microbiol.">
        <title>Comprehensive Comparative Genomics and Phenotyping of Methylobacterium Species.</title>
        <authorList>
            <person name="Alessa O."/>
            <person name="Ogura Y."/>
            <person name="Fujitani Y."/>
            <person name="Takami H."/>
            <person name="Hayashi T."/>
            <person name="Sahin N."/>
            <person name="Tani A."/>
        </authorList>
    </citation>
    <scope>NUCLEOTIDE SEQUENCE</scope>
    <source>
        <strain evidence="4">KCTC 52305</strain>
    </source>
</reference>